<protein>
    <recommendedName>
        <fullName evidence="3">Cytochrome P450</fullName>
    </recommendedName>
</protein>
<dbReference type="EMBL" id="BRXU01000019">
    <property type="protein sequence ID" value="GLC57548.1"/>
    <property type="molecule type" value="Genomic_DNA"/>
</dbReference>
<evidence type="ECO:0008006" key="3">
    <source>
        <dbReference type="Google" id="ProtNLM"/>
    </source>
</evidence>
<dbReference type="GO" id="GO:0004497">
    <property type="term" value="F:monooxygenase activity"/>
    <property type="evidence" value="ECO:0007669"/>
    <property type="project" value="InterPro"/>
</dbReference>
<reference evidence="1 2" key="1">
    <citation type="journal article" date="2023" name="Commun. Biol.">
        <title>Reorganization of the ancestral sex-determining regions during the evolution of trioecy in Pleodorina starrii.</title>
        <authorList>
            <person name="Takahashi K."/>
            <person name="Suzuki S."/>
            <person name="Kawai-Toyooka H."/>
            <person name="Yamamoto K."/>
            <person name="Hamaji T."/>
            <person name="Ootsuki R."/>
            <person name="Yamaguchi H."/>
            <person name="Kawachi M."/>
            <person name="Higashiyama T."/>
            <person name="Nozaki H."/>
        </authorList>
    </citation>
    <scope>NUCLEOTIDE SEQUENCE [LARGE SCALE GENOMIC DNA]</scope>
    <source>
        <strain evidence="1 2">NIES-4479</strain>
    </source>
</reference>
<comment type="caution">
    <text evidence="1">The sequence shown here is derived from an EMBL/GenBank/DDBJ whole genome shotgun (WGS) entry which is preliminary data.</text>
</comment>
<dbReference type="Gene3D" id="1.10.630.10">
    <property type="entry name" value="Cytochrome P450"/>
    <property type="match status" value="1"/>
</dbReference>
<dbReference type="SUPFAM" id="SSF48264">
    <property type="entry name" value="Cytochrome P450"/>
    <property type="match status" value="1"/>
</dbReference>
<accession>A0A9W6BSV8</accession>
<gene>
    <name evidence="1" type="primary">PLESTMB000144</name>
    <name evidence="1" type="ORF">PLESTB_001239100</name>
</gene>
<organism evidence="1 2">
    <name type="scientific">Pleodorina starrii</name>
    <dbReference type="NCBI Taxonomy" id="330485"/>
    <lineage>
        <taxon>Eukaryota</taxon>
        <taxon>Viridiplantae</taxon>
        <taxon>Chlorophyta</taxon>
        <taxon>core chlorophytes</taxon>
        <taxon>Chlorophyceae</taxon>
        <taxon>CS clade</taxon>
        <taxon>Chlamydomonadales</taxon>
        <taxon>Volvocaceae</taxon>
        <taxon>Pleodorina</taxon>
    </lineage>
</organism>
<dbReference type="GO" id="GO:0016705">
    <property type="term" value="F:oxidoreductase activity, acting on paired donors, with incorporation or reduction of molecular oxygen"/>
    <property type="evidence" value="ECO:0007669"/>
    <property type="project" value="InterPro"/>
</dbReference>
<sequence>MAETAQLFSNGGRNTVEALFCLYGRVYFVNRWYEAQQVFRSSALHARLGDVGGLRRLGMDGQGIIWNNDDAKWRVQRKIFTEAVQDRREVKRRWVAQLCHEATQLTLHEAREAAGAAAAVGGDVVRLNGLNLLRCITCRVTLGLAFGLAPGSMSYDETLLLVRKVNAFFKAWEFFLLRPGWFLWTVRRKAAIHHLASVDALRAAVEDVLRRATGGGGGSGGGAWPPAAPGSDSAVAAAAAAAAAASAGHPPFLKSTLEHVADGR</sequence>
<dbReference type="GO" id="GO:0020037">
    <property type="term" value="F:heme binding"/>
    <property type="evidence" value="ECO:0007669"/>
    <property type="project" value="InterPro"/>
</dbReference>
<dbReference type="Pfam" id="PF00067">
    <property type="entry name" value="p450"/>
    <property type="match status" value="1"/>
</dbReference>
<dbReference type="AlphaFoldDB" id="A0A9W6BSV8"/>
<dbReference type="GO" id="GO:0005506">
    <property type="term" value="F:iron ion binding"/>
    <property type="evidence" value="ECO:0007669"/>
    <property type="project" value="InterPro"/>
</dbReference>
<evidence type="ECO:0000313" key="2">
    <source>
        <dbReference type="Proteomes" id="UP001165080"/>
    </source>
</evidence>
<name>A0A9W6BSV8_9CHLO</name>
<proteinExistence type="predicted"/>
<dbReference type="Proteomes" id="UP001165080">
    <property type="component" value="Unassembled WGS sequence"/>
</dbReference>
<evidence type="ECO:0000313" key="1">
    <source>
        <dbReference type="EMBL" id="GLC57548.1"/>
    </source>
</evidence>
<keyword evidence="2" id="KW-1185">Reference proteome</keyword>
<dbReference type="InterPro" id="IPR036396">
    <property type="entry name" value="Cyt_P450_sf"/>
</dbReference>
<dbReference type="InterPro" id="IPR001128">
    <property type="entry name" value="Cyt_P450"/>
</dbReference>